<dbReference type="PIRSF" id="PIRSF000429">
    <property type="entry name" value="Ac-CoA_Ac_transf"/>
    <property type="match status" value="1"/>
</dbReference>
<dbReference type="InterPro" id="IPR020617">
    <property type="entry name" value="Thiolase_C"/>
</dbReference>
<feature type="domain" description="Thiolase N-terminal" evidence="7">
    <location>
        <begin position="2"/>
        <end position="253"/>
    </location>
</feature>
<evidence type="ECO:0000313" key="10">
    <source>
        <dbReference type="Proteomes" id="UP001306950"/>
    </source>
</evidence>
<evidence type="ECO:0000256" key="5">
    <source>
        <dbReference type="ARBA" id="ARBA00030755"/>
    </source>
</evidence>
<feature type="domain" description="Thiolase C-terminal" evidence="8">
    <location>
        <begin position="261"/>
        <end position="381"/>
    </location>
</feature>
<evidence type="ECO:0000259" key="8">
    <source>
        <dbReference type="Pfam" id="PF02803"/>
    </source>
</evidence>
<dbReference type="Gene3D" id="3.40.47.10">
    <property type="match status" value="2"/>
</dbReference>
<name>A0ABU7VRK6_9BACL</name>
<dbReference type="PROSITE" id="PS00099">
    <property type="entry name" value="THIOLASE_3"/>
    <property type="match status" value="1"/>
</dbReference>
<dbReference type="EMBL" id="JAZHPZ010000003">
    <property type="protein sequence ID" value="MEF2965928.1"/>
    <property type="molecule type" value="Genomic_DNA"/>
</dbReference>
<dbReference type="InterPro" id="IPR020616">
    <property type="entry name" value="Thiolase_N"/>
</dbReference>
<dbReference type="Pfam" id="PF00108">
    <property type="entry name" value="Thiolase_N"/>
    <property type="match status" value="1"/>
</dbReference>
<dbReference type="CDD" id="cd00751">
    <property type="entry name" value="thiolase"/>
    <property type="match status" value="1"/>
</dbReference>
<dbReference type="PANTHER" id="PTHR18919">
    <property type="entry name" value="ACETYL-COA C-ACYLTRANSFERASE"/>
    <property type="match status" value="1"/>
</dbReference>
<dbReference type="InterPro" id="IPR020610">
    <property type="entry name" value="Thiolase_AS"/>
</dbReference>
<dbReference type="InterPro" id="IPR016039">
    <property type="entry name" value="Thiolase-like"/>
</dbReference>
<proteinExistence type="inferred from homology"/>
<keyword evidence="4 6" id="KW-0012">Acyltransferase</keyword>
<keyword evidence="3 6" id="KW-0808">Transferase</keyword>
<dbReference type="SUPFAM" id="SSF53901">
    <property type="entry name" value="Thiolase-like"/>
    <property type="match status" value="2"/>
</dbReference>
<evidence type="ECO:0000313" key="9">
    <source>
        <dbReference type="EMBL" id="MEF2965928.1"/>
    </source>
</evidence>
<dbReference type="InterPro" id="IPR002155">
    <property type="entry name" value="Thiolase"/>
</dbReference>
<keyword evidence="10" id="KW-1185">Reference proteome</keyword>
<dbReference type="RefSeq" id="WP_331846318.1">
    <property type="nucleotide sequence ID" value="NZ_JAZHPZ010000003.1"/>
</dbReference>
<organism evidence="9 10">
    <name type="scientific">Paenibacillus haidiansis</name>
    <dbReference type="NCBI Taxonomy" id="1574488"/>
    <lineage>
        <taxon>Bacteria</taxon>
        <taxon>Bacillati</taxon>
        <taxon>Bacillota</taxon>
        <taxon>Bacilli</taxon>
        <taxon>Bacillales</taxon>
        <taxon>Paenibacillaceae</taxon>
        <taxon>Paenibacillus</taxon>
    </lineage>
</organism>
<dbReference type="NCBIfam" id="TIGR01930">
    <property type="entry name" value="AcCoA-C-Actrans"/>
    <property type="match status" value="1"/>
</dbReference>
<evidence type="ECO:0000256" key="6">
    <source>
        <dbReference type="RuleBase" id="RU003557"/>
    </source>
</evidence>
<dbReference type="Pfam" id="PF02803">
    <property type="entry name" value="Thiolase_C"/>
    <property type="match status" value="1"/>
</dbReference>
<evidence type="ECO:0000256" key="1">
    <source>
        <dbReference type="ARBA" id="ARBA00010982"/>
    </source>
</evidence>
<dbReference type="Proteomes" id="UP001306950">
    <property type="component" value="Unassembled WGS sequence"/>
</dbReference>
<dbReference type="EC" id="2.3.1.9" evidence="2"/>
<dbReference type="PROSITE" id="PS00737">
    <property type="entry name" value="THIOLASE_2"/>
    <property type="match status" value="1"/>
</dbReference>
<evidence type="ECO:0000256" key="4">
    <source>
        <dbReference type="ARBA" id="ARBA00023315"/>
    </source>
</evidence>
<evidence type="ECO:0000256" key="2">
    <source>
        <dbReference type="ARBA" id="ARBA00012705"/>
    </source>
</evidence>
<protein>
    <recommendedName>
        <fullName evidence="2">acetyl-CoA C-acetyltransferase</fullName>
        <ecNumber evidence="2">2.3.1.9</ecNumber>
    </recommendedName>
    <alternativeName>
        <fullName evidence="5">Acetoacetyl-CoA thiolase</fullName>
    </alternativeName>
</protein>
<dbReference type="InterPro" id="IPR020613">
    <property type="entry name" value="Thiolase_CS"/>
</dbReference>
<evidence type="ECO:0000259" key="7">
    <source>
        <dbReference type="Pfam" id="PF00108"/>
    </source>
</evidence>
<dbReference type="PANTHER" id="PTHR18919:SF107">
    <property type="entry name" value="ACETYL-COA ACETYLTRANSFERASE, CYTOSOLIC"/>
    <property type="match status" value="1"/>
</dbReference>
<evidence type="ECO:0000256" key="3">
    <source>
        <dbReference type="ARBA" id="ARBA00022679"/>
    </source>
</evidence>
<comment type="caution">
    <text evidence="9">The sequence shown here is derived from an EMBL/GenBank/DDBJ whole genome shotgun (WGS) entry which is preliminary data.</text>
</comment>
<reference evidence="9 10" key="1">
    <citation type="submission" date="2024-02" db="EMBL/GenBank/DDBJ databases">
        <title>A nitrogen-fixing paenibacillus bacterium.</title>
        <authorList>
            <person name="Zhang W.L."/>
            <person name="Chen S.F."/>
        </authorList>
    </citation>
    <scope>NUCLEOTIDE SEQUENCE [LARGE SCALE GENOMIC DNA]</scope>
    <source>
        <strain evidence="9 10">M1</strain>
    </source>
</reference>
<accession>A0ABU7VRK6</accession>
<dbReference type="GO" id="GO:0016746">
    <property type="term" value="F:acyltransferase activity"/>
    <property type="evidence" value="ECO:0007669"/>
    <property type="project" value="UniProtKB-KW"/>
</dbReference>
<comment type="similarity">
    <text evidence="1 6">Belongs to the thiolase-like superfamily. Thiolase family.</text>
</comment>
<sequence length="384" mass="41436">MLIITACRTPIGRTAGRLSKISDVRLLALAFSEAVRRIQKVDVAIDSVYAGCCFPQEDFNIARKAILRAGLPASIPAATINRTCCSSMEALVQGARQIMLGEAEVVLVGGVENMSNSPQVMKNAIRTARGLINGKLPTFEQISGDLIDEMGISTELLARRFGITRDEQDEYACLSHSRAADAQKKGYFKEEIFPVWDEETDGWFSEDETIISNLSKDVASKEATIFLSDGTLTKLNSSSINDAAAAMVLMSEKAALTYGVEPMGEYKCSGVVGVAPAEMGLAPAEVIQAMLNKSGLRMEEIDGIECNEAFAAQQLICQKKLGWSWDRVNVNGGALALGHPLGCTGIRICTTLLYTMKRNKWNRGIAAMCAGGGMGQGILFEAWN</sequence>
<gene>
    <name evidence="9" type="ORF">V3851_08810</name>
</gene>